<evidence type="ECO:0000259" key="3">
    <source>
        <dbReference type="PROSITE" id="PS50883"/>
    </source>
</evidence>
<dbReference type="SMART" id="SM00052">
    <property type="entry name" value="EAL"/>
    <property type="match status" value="1"/>
</dbReference>
<dbReference type="AlphaFoldDB" id="A0A1I4V768"/>
<feature type="modified residue" description="4-aspartylphosphate" evidence="1">
    <location>
        <position position="61"/>
    </location>
</feature>
<dbReference type="CDD" id="cd01948">
    <property type="entry name" value="EAL"/>
    <property type="match status" value="1"/>
</dbReference>
<dbReference type="Pfam" id="PF00072">
    <property type="entry name" value="Response_reg"/>
    <property type="match status" value="1"/>
</dbReference>
<dbReference type="PROSITE" id="PS50110">
    <property type="entry name" value="RESPONSE_REGULATORY"/>
    <property type="match status" value="1"/>
</dbReference>
<proteinExistence type="predicted"/>
<evidence type="ECO:0000313" key="5">
    <source>
        <dbReference type="Proteomes" id="UP000242869"/>
    </source>
</evidence>
<feature type="domain" description="Response regulatory" evidence="2">
    <location>
        <begin position="8"/>
        <end position="132"/>
    </location>
</feature>
<evidence type="ECO:0000259" key="2">
    <source>
        <dbReference type="PROSITE" id="PS50110"/>
    </source>
</evidence>
<dbReference type="PANTHER" id="PTHR33121">
    <property type="entry name" value="CYCLIC DI-GMP PHOSPHODIESTERASE PDEF"/>
    <property type="match status" value="1"/>
</dbReference>
<keyword evidence="5" id="KW-1185">Reference proteome</keyword>
<dbReference type="GO" id="GO:0000160">
    <property type="term" value="P:phosphorelay signal transduction system"/>
    <property type="evidence" value="ECO:0007669"/>
    <property type="project" value="InterPro"/>
</dbReference>
<protein>
    <submittedName>
        <fullName evidence="4">EAL domain, c-di-GMP-specific phosphodiesterase class I (Or its enzymatically inactive variant)</fullName>
    </submittedName>
</protein>
<dbReference type="Gene3D" id="3.40.50.2300">
    <property type="match status" value="1"/>
</dbReference>
<dbReference type="SUPFAM" id="SSF52172">
    <property type="entry name" value="CheY-like"/>
    <property type="match status" value="1"/>
</dbReference>
<evidence type="ECO:0000313" key="4">
    <source>
        <dbReference type="EMBL" id="SFM97005.1"/>
    </source>
</evidence>
<dbReference type="GO" id="GO:0071111">
    <property type="term" value="F:cyclic-guanylate-specific phosphodiesterase activity"/>
    <property type="evidence" value="ECO:0007669"/>
    <property type="project" value="InterPro"/>
</dbReference>
<dbReference type="SUPFAM" id="SSF141868">
    <property type="entry name" value="EAL domain-like"/>
    <property type="match status" value="1"/>
</dbReference>
<organism evidence="4 5">
    <name type="scientific">Formivibrio citricus</name>
    <dbReference type="NCBI Taxonomy" id="83765"/>
    <lineage>
        <taxon>Bacteria</taxon>
        <taxon>Pseudomonadati</taxon>
        <taxon>Pseudomonadota</taxon>
        <taxon>Betaproteobacteria</taxon>
        <taxon>Neisseriales</taxon>
        <taxon>Chitinibacteraceae</taxon>
        <taxon>Formivibrio</taxon>
    </lineage>
</organism>
<gene>
    <name evidence="4" type="ORF">SAMN05660284_00153</name>
</gene>
<evidence type="ECO:0000256" key="1">
    <source>
        <dbReference type="PROSITE-ProRule" id="PRU00169"/>
    </source>
</evidence>
<feature type="domain" description="EAL" evidence="3">
    <location>
        <begin position="146"/>
        <end position="399"/>
    </location>
</feature>
<dbReference type="InterPro" id="IPR035919">
    <property type="entry name" value="EAL_sf"/>
</dbReference>
<dbReference type="Gene3D" id="3.20.20.450">
    <property type="entry name" value="EAL domain"/>
    <property type="match status" value="1"/>
</dbReference>
<dbReference type="Proteomes" id="UP000242869">
    <property type="component" value="Unassembled WGS sequence"/>
</dbReference>
<reference evidence="5" key="1">
    <citation type="submission" date="2016-10" db="EMBL/GenBank/DDBJ databases">
        <authorList>
            <person name="Varghese N."/>
            <person name="Submissions S."/>
        </authorList>
    </citation>
    <scope>NUCLEOTIDE SEQUENCE [LARGE SCALE GENOMIC DNA]</scope>
    <source>
        <strain evidence="5">DSM 6150</strain>
    </source>
</reference>
<dbReference type="STRING" id="83765.SAMN05660284_00153"/>
<dbReference type="InterPro" id="IPR001789">
    <property type="entry name" value="Sig_transdc_resp-reg_receiver"/>
</dbReference>
<dbReference type="PROSITE" id="PS50883">
    <property type="entry name" value="EAL"/>
    <property type="match status" value="1"/>
</dbReference>
<dbReference type="Pfam" id="PF00563">
    <property type="entry name" value="EAL"/>
    <property type="match status" value="1"/>
</dbReference>
<dbReference type="InterPro" id="IPR001633">
    <property type="entry name" value="EAL_dom"/>
</dbReference>
<dbReference type="OrthoDB" id="9813903at2"/>
<dbReference type="InterPro" id="IPR050706">
    <property type="entry name" value="Cyclic-di-GMP_PDE-like"/>
</dbReference>
<accession>A0A1I4V768</accession>
<dbReference type="RefSeq" id="WP_091189732.1">
    <property type="nucleotide sequence ID" value="NZ_FOVE01000001.1"/>
</dbReference>
<dbReference type="SMART" id="SM00448">
    <property type="entry name" value="REC"/>
    <property type="match status" value="1"/>
</dbReference>
<dbReference type="InterPro" id="IPR011006">
    <property type="entry name" value="CheY-like_superfamily"/>
</dbReference>
<keyword evidence="1" id="KW-0597">Phosphoprotein</keyword>
<sequence length="407" mass="44785">MPDWKKYSVLVVDDSALQREFAVALLRELGFENIQQAADGVGAVRILEALPAGGVDFVLSDLDMPGMDGIELLREVAKNQWAQHLVVMSSRDPRILDAVENMASEDKSIKLLNALPKPLSRERLEHTLLKAELEGVGGKVASTDANAATLEEIQRAMAAGEFVPYYQPKVDIASGLLRGVEALARWKHPEKGVIPPAQFIPVLENSELMRPFTLQMMKMLLADLSSWLSRGVSITAAINLSAEALLDLTLADKLAQMVQEAQVPPRMVILEVTETMVMKNLSASIGNLARMRLKGFGLSMDDYGIGYSSMQQLSRCPFTELKIDRAFVDGAVDHPNRRVILESSIQMGKRLNVTTVAEGVETEADWRLLKELGCEVGQGYFAGKPMPAGELIGWIKENRLRLTSLFA</sequence>
<dbReference type="EMBL" id="FOVE01000001">
    <property type="protein sequence ID" value="SFM97005.1"/>
    <property type="molecule type" value="Genomic_DNA"/>
</dbReference>
<name>A0A1I4V768_9NEIS</name>
<dbReference type="PANTHER" id="PTHR33121:SF79">
    <property type="entry name" value="CYCLIC DI-GMP PHOSPHODIESTERASE PDED-RELATED"/>
    <property type="match status" value="1"/>
</dbReference>